<dbReference type="Proteomes" id="UP001392437">
    <property type="component" value="Unassembled WGS sequence"/>
</dbReference>
<proteinExistence type="predicted"/>
<evidence type="ECO:0000313" key="1">
    <source>
        <dbReference type="EMBL" id="KAK8095802.1"/>
    </source>
</evidence>
<evidence type="ECO:0000313" key="2">
    <source>
        <dbReference type="Proteomes" id="UP001392437"/>
    </source>
</evidence>
<dbReference type="GO" id="GO:0016233">
    <property type="term" value="P:telomere capping"/>
    <property type="evidence" value="ECO:0007669"/>
    <property type="project" value="InterPro"/>
</dbReference>
<protein>
    <recommendedName>
        <fullName evidence="3">CST complex subunit Ten1</fullName>
    </recommendedName>
</protein>
<dbReference type="GO" id="GO:0043047">
    <property type="term" value="F:single-stranded telomeric DNA binding"/>
    <property type="evidence" value="ECO:0007669"/>
    <property type="project" value="InterPro"/>
</dbReference>
<dbReference type="Gene3D" id="2.40.50.140">
    <property type="entry name" value="Nucleic acid-binding proteins"/>
    <property type="match status" value="1"/>
</dbReference>
<name>A0AAW0QGD4_9PEZI</name>
<dbReference type="EMBL" id="JAQQWP010000011">
    <property type="protein sequence ID" value="KAK8095802.1"/>
    <property type="molecule type" value="Genomic_DNA"/>
</dbReference>
<keyword evidence="2" id="KW-1185">Reference proteome</keyword>
<sequence length="127" mass="14356">MSYGPVPSRRCLLSRLPQYEVRDKVRFLGCVTSYATASGILILEHSHSQDSHVKVHLDVKLLLQSLNREQTDVGQWVHVIGYISFIQRPSSKAPGLNHSRVDVQALVLWKAEDLDLPSYEASFRDAI</sequence>
<organism evidence="1 2">
    <name type="scientific">Apiospora kogelbergensis</name>
    <dbReference type="NCBI Taxonomy" id="1337665"/>
    <lineage>
        <taxon>Eukaryota</taxon>
        <taxon>Fungi</taxon>
        <taxon>Dikarya</taxon>
        <taxon>Ascomycota</taxon>
        <taxon>Pezizomycotina</taxon>
        <taxon>Sordariomycetes</taxon>
        <taxon>Xylariomycetidae</taxon>
        <taxon>Amphisphaeriales</taxon>
        <taxon>Apiosporaceae</taxon>
        <taxon>Apiospora</taxon>
    </lineage>
</organism>
<accession>A0AAW0QGD4</accession>
<dbReference type="Pfam" id="PF12658">
    <property type="entry name" value="Ten1"/>
    <property type="match status" value="1"/>
</dbReference>
<dbReference type="AlphaFoldDB" id="A0AAW0QGD4"/>
<evidence type="ECO:0008006" key="3">
    <source>
        <dbReference type="Google" id="ProtNLM"/>
    </source>
</evidence>
<reference evidence="1 2" key="1">
    <citation type="submission" date="2023-01" db="EMBL/GenBank/DDBJ databases">
        <title>Analysis of 21 Apiospora genomes using comparative genomics revels a genus with tremendous synthesis potential of carbohydrate active enzymes and secondary metabolites.</title>
        <authorList>
            <person name="Sorensen T."/>
        </authorList>
    </citation>
    <scope>NUCLEOTIDE SEQUENCE [LARGE SCALE GENOMIC DNA]</scope>
    <source>
        <strain evidence="1 2">CBS 117206</strain>
    </source>
</reference>
<dbReference type="InterPro" id="IPR012340">
    <property type="entry name" value="NA-bd_OB-fold"/>
</dbReference>
<comment type="caution">
    <text evidence="1">The sequence shown here is derived from an EMBL/GenBank/DDBJ whole genome shotgun (WGS) entry which is preliminary data.</text>
</comment>
<dbReference type="GO" id="GO:1990879">
    <property type="term" value="C:CST complex"/>
    <property type="evidence" value="ECO:0007669"/>
    <property type="project" value="InterPro"/>
</dbReference>
<dbReference type="InterPro" id="IPR024222">
    <property type="entry name" value="Ten1_fungal"/>
</dbReference>
<gene>
    <name evidence="1" type="ORF">PG999_013824</name>
</gene>